<dbReference type="EMBL" id="JAAALK010000080">
    <property type="protein sequence ID" value="KAG8094357.1"/>
    <property type="molecule type" value="Genomic_DNA"/>
</dbReference>
<protein>
    <submittedName>
        <fullName evidence="2">Uncharacterized protein</fullName>
    </submittedName>
</protein>
<evidence type="ECO:0000313" key="2">
    <source>
        <dbReference type="EMBL" id="KAG8094357.1"/>
    </source>
</evidence>
<name>A0A8J5WTC4_ZIZPA</name>
<keyword evidence="3" id="KW-1185">Reference proteome</keyword>
<accession>A0A8J5WTC4</accession>
<sequence length="71" mass="7552">MPRQLAVVKTREPTGASKLTVVRAGEREEARERQLTTTAGGREGAIEVDGELSASAKMPSQAETIPSQMPS</sequence>
<proteinExistence type="predicted"/>
<dbReference type="AlphaFoldDB" id="A0A8J5WTC4"/>
<comment type="caution">
    <text evidence="2">The sequence shown here is derived from an EMBL/GenBank/DDBJ whole genome shotgun (WGS) entry which is preliminary data.</text>
</comment>
<feature type="compositionally biased region" description="Basic and acidic residues" evidence="1">
    <location>
        <begin position="24"/>
        <end position="34"/>
    </location>
</feature>
<reference evidence="2" key="1">
    <citation type="journal article" date="2021" name="bioRxiv">
        <title>Whole Genome Assembly and Annotation of Northern Wild Rice, Zizania palustris L., Supports a Whole Genome Duplication in the Zizania Genus.</title>
        <authorList>
            <person name="Haas M."/>
            <person name="Kono T."/>
            <person name="Macchietto M."/>
            <person name="Millas R."/>
            <person name="McGilp L."/>
            <person name="Shao M."/>
            <person name="Duquette J."/>
            <person name="Hirsch C.N."/>
            <person name="Kimball J."/>
        </authorList>
    </citation>
    <scope>NUCLEOTIDE SEQUENCE</scope>
    <source>
        <tissue evidence="2">Fresh leaf tissue</tissue>
    </source>
</reference>
<reference evidence="2" key="2">
    <citation type="submission" date="2021-02" db="EMBL/GenBank/DDBJ databases">
        <authorList>
            <person name="Kimball J.A."/>
            <person name="Haas M.W."/>
            <person name="Macchietto M."/>
            <person name="Kono T."/>
            <person name="Duquette J."/>
            <person name="Shao M."/>
        </authorList>
    </citation>
    <scope>NUCLEOTIDE SEQUENCE</scope>
    <source>
        <tissue evidence="2">Fresh leaf tissue</tissue>
    </source>
</reference>
<feature type="region of interest" description="Disordered" evidence="1">
    <location>
        <begin position="23"/>
        <end position="71"/>
    </location>
</feature>
<evidence type="ECO:0000256" key="1">
    <source>
        <dbReference type="SAM" id="MobiDB-lite"/>
    </source>
</evidence>
<feature type="compositionally biased region" description="Polar residues" evidence="1">
    <location>
        <begin position="61"/>
        <end position="71"/>
    </location>
</feature>
<evidence type="ECO:0000313" key="3">
    <source>
        <dbReference type="Proteomes" id="UP000729402"/>
    </source>
</evidence>
<dbReference type="Proteomes" id="UP000729402">
    <property type="component" value="Unassembled WGS sequence"/>
</dbReference>
<gene>
    <name evidence="2" type="ORF">GUJ93_ZPchr0012g20350</name>
</gene>
<organism evidence="2 3">
    <name type="scientific">Zizania palustris</name>
    <name type="common">Northern wild rice</name>
    <dbReference type="NCBI Taxonomy" id="103762"/>
    <lineage>
        <taxon>Eukaryota</taxon>
        <taxon>Viridiplantae</taxon>
        <taxon>Streptophyta</taxon>
        <taxon>Embryophyta</taxon>
        <taxon>Tracheophyta</taxon>
        <taxon>Spermatophyta</taxon>
        <taxon>Magnoliopsida</taxon>
        <taxon>Liliopsida</taxon>
        <taxon>Poales</taxon>
        <taxon>Poaceae</taxon>
        <taxon>BOP clade</taxon>
        <taxon>Oryzoideae</taxon>
        <taxon>Oryzeae</taxon>
        <taxon>Zizaniinae</taxon>
        <taxon>Zizania</taxon>
    </lineage>
</organism>